<protein>
    <recommendedName>
        <fullName evidence="1">PilZ domain-containing protein</fullName>
    </recommendedName>
</protein>
<gene>
    <name evidence="2" type="ORF">BET03_05590</name>
</gene>
<name>A0A419SWD7_9FIRM</name>
<comment type="caution">
    <text evidence="2">The sequence shown here is derived from an EMBL/GenBank/DDBJ whole genome shotgun (WGS) entry which is preliminary data.</text>
</comment>
<dbReference type="AlphaFoldDB" id="A0A419SWD7"/>
<proteinExistence type="predicted"/>
<dbReference type="Proteomes" id="UP000284177">
    <property type="component" value="Unassembled WGS sequence"/>
</dbReference>
<feature type="domain" description="PilZ" evidence="1">
    <location>
        <begin position="7"/>
        <end position="109"/>
    </location>
</feature>
<sequence length="146" mass="16890">MNNQETNRRKFFRIYFNAPLCSEISIIMVNGEKVNTGTTRVCIEDIGPGGLRFLSYLKLPDNAEIILQFNTRILGKNQSFNGEIVWSKKRNSELWQYGVKFIVDDATQNKYVGLLNRLLIRLKKIKILSDCSFCSSENKIRCLRGF</sequence>
<dbReference type="EMBL" id="MCIB01000037">
    <property type="protein sequence ID" value="RKD29532.1"/>
    <property type="molecule type" value="Genomic_DNA"/>
</dbReference>
<reference evidence="2 3" key="1">
    <citation type="submission" date="2016-08" db="EMBL/GenBank/DDBJ databases">
        <title>Novel Firmicutes and Novel Genomes.</title>
        <authorList>
            <person name="Poppleton D.I."/>
            <person name="Gribaldo S."/>
        </authorList>
    </citation>
    <scope>NUCLEOTIDE SEQUENCE [LARGE SCALE GENOMIC DNA]</scope>
    <source>
        <strain evidence="2 3">CTT3</strain>
    </source>
</reference>
<dbReference type="GO" id="GO:0035438">
    <property type="term" value="F:cyclic-di-GMP binding"/>
    <property type="evidence" value="ECO:0007669"/>
    <property type="project" value="InterPro"/>
</dbReference>
<organism evidence="2 3">
    <name type="scientific">Thermohalobacter berrensis</name>
    <dbReference type="NCBI Taxonomy" id="99594"/>
    <lineage>
        <taxon>Bacteria</taxon>
        <taxon>Bacillati</taxon>
        <taxon>Bacillota</taxon>
        <taxon>Tissierellia</taxon>
        <taxon>Tissierellales</taxon>
        <taxon>Thermohalobacteraceae</taxon>
        <taxon>Thermohalobacter</taxon>
    </lineage>
</organism>
<evidence type="ECO:0000313" key="3">
    <source>
        <dbReference type="Proteomes" id="UP000284177"/>
    </source>
</evidence>
<dbReference type="Pfam" id="PF07238">
    <property type="entry name" value="PilZ"/>
    <property type="match status" value="1"/>
</dbReference>
<dbReference type="InterPro" id="IPR009875">
    <property type="entry name" value="PilZ_domain"/>
</dbReference>
<keyword evidence="3" id="KW-1185">Reference proteome</keyword>
<dbReference type="RefSeq" id="WP_279230401.1">
    <property type="nucleotide sequence ID" value="NZ_MCIB01000037.1"/>
</dbReference>
<evidence type="ECO:0000259" key="1">
    <source>
        <dbReference type="Pfam" id="PF07238"/>
    </source>
</evidence>
<accession>A0A419SWD7</accession>
<evidence type="ECO:0000313" key="2">
    <source>
        <dbReference type="EMBL" id="RKD29532.1"/>
    </source>
</evidence>